<reference evidence="1" key="1">
    <citation type="submission" date="2019-08" db="EMBL/GenBank/DDBJ databases">
        <authorList>
            <person name="Kucharzyk K."/>
            <person name="Murdoch R.W."/>
            <person name="Higgins S."/>
            <person name="Loffler F."/>
        </authorList>
    </citation>
    <scope>NUCLEOTIDE SEQUENCE</scope>
</reference>
<accession>A0A644Z580</accession>
<protein>
    <recommendedName>
        <fullName evidence="2">Aspartate kinase</fullName>
    </recommendedName>
</protein>
<gene>
    <name evidence="1" type="ORF">SDC9_82312</name>
</gene>
<name>A0A644Z580_9ZZZZ</name>
<dbReference type="SUPFAM" id="SSF55021">
    <property type="entry name" value="ACT-like"/>
    <property type="match status" value="1"/>
</dbReference>
<dbReference type="AlphaFoldDB" id="A0A644Z580"/>
<sequence>MADSVSSCVKRIVDKSPFIHEMLINGILSFSNYASSIQGEVQKAYGKEVKASAIVMALRRYAEELRKGSHKKSVGNVEYGIVMKTNIFDLNLVRRDSFISKLGALYGQISTEKGDFLNITLGSHEVSLAVSEKYRSLVSELAKDEEVLHQMDDLVALSLVFTGDFLQTPGIVYEAVRHLAWEQINVIEIVSTMNELTFVIKREDSMKAFDVLQGFLSAT</sequence>
<comment type="caution">
    <text evidence="1">The sequence shown here is derived from an EMBL/GenBank/DDBJ whole genome shotgun (WGS) entry which is preliminary data.</text>
</comment>
<dbReference type="CDD" id="cd04868">
    <property type="entry name" value="ACT_AK-like"/>
    <property type="match status" value="1"/>
</dbReference>
<organism evidence="1">
    <name type="scientific">bioreactor metagenome</name>
    <dbReference type="NCBI Taxonomy" id="1076179"/>
    <lineage>
        <taxon>unclassified sequences</taxon>
        <taxon>metagenomes</taxon>
        <taxon>ecological metagenomes</taxon>
    </lineage>
</organism>
<dbReference type="EMBL" id="VSSQ01007374">
    <property type="protein sequence ID" value="MPM35719.1"/>
    <property type="molecule type" value="Genomic_DNA"/>
</dbReference>
<dbReference type="Gene3D" id="3.30.2130.10">
    <property type="entry name" value="VC0802-like"/>
    <property type="match status" value="1"/>
</dbReference>
<dbReference type="InterPro" id="IPR045865">
    <property type="entry name" value="ACT-like_dom_sf"/>
</dbReference>
<evidence type="ECO:0000313" key="1">
    <source>
        <dbReference type="EMBL" id="MPM35719.1"/>
    </source>
</evidence>
<evidence type="ECO:0008006" key="2">
    <source>
        <dbReference type="Google" id="ProtNLM"/>
    </source>
</evidence>
<proteinExistence type="predicted"/>